<evidence type="ECO:0000313" key="6">
    <source>
        <dbReference type="Proteomes" id="UP001057580"/>
    </source>
</evidence>
<dbReference type="NCBIfam" id="NF011016">
    <property type="entry name" value="PRK14444.1"/>
    <property type="match status" value="1"/>
</dbReference>
<gene>
    <name evidence="5" type="ORF">N0B31_06890</name>
</gene>
<dbReference type="KEGG" id="ssai:N0B31_06890"/>
<dbReference type="PANTHER" id="PTHR47268">
    <property type="entry name" value="ACYLPHOSPHATASE"/>
    <property type="match status" value="1"/>
</dbReference>
<proteinExistence type="inferred from homology"/>
<reference evidence="5" key="1">
    <citation type="submission" date="2022-09" db="EMBL/GenBank/DDBJ databases">
        <title>Diverse halophilic archaea isolated from saline environments.</title>
        <authorList>
            <person name="Cui H.-L."/>
        </authorList>
    </citation>
    <scope>NUCLEOTIDE SEQUENCE</scope>
    <source>
        <strain evidence="5">ZS-35-S2</strain>
    </source>
</reference>
<dbReference type="NCBIfam" id="NF011014">
    <property type="entry name" value="PRK14442.1"/>
    <property type="match status" value="1"/>
</dbReference>
<dbReference type="EMBL" id="CP104003">
    <property type="protein sequence ID" value="UWM56009.1"/>
    <property type="molecule type" value="Genomic_DNA"/>
</dbReference>
<evidence type="ECO:0000313" key="5">
    <source>
        <dbReference type="EMBL" id="UWM56009.1"/>
    </source>
</evidence>
<accession>A0A9E7R567</accession>
<keyword evidence="1" id="KW-0378">Hydrolase</keyword>
<evidence type="ECO:0000259" key="4">
    <source>
        <dbReference type="PROSITE" id="PS51160"/>
    </source>
</evidence>
<dbReference type="InterPro" id="IPR001792">
    <property type="entry name" value="Acylphosphatase-like_dom"/>
</dbReference>
<dbReference type="RefSeq" id="WP_260595129.1">
    <property type="nucleotide sequence ID" value="NZ_CP104003.1"/>
</dbReference>
<evidence type="ECO:0000256" key="2">
    <source>
        <dbReference type="RuleBase" id="RU004168"/>
    </source>
</evidence>
<dbReference type="SUPFAM" id="SSF54975">
    <property type="entry name" value="Acylphosphatase/BLUF domain-like"/>
    <property type="match status" value="1"/>
</dbReference>
<evidence type="ECO:0000256" key="1">
    <source>
        <dbReference type="PROSITE-ProRule" id="PRU00520"/>
    </source>
</evidence>
<dbReference type="Gene3D" id="3.30.70.100">
    <property type="match status" value="1"/>
</dbReference>
<feature type="active site" evidence="1">
    <location>
        <position position="25"/>
    </location>
</feature>
<dbReference type="InterPro" id="IPR020456">
    <property type="entry name" value="Acylphosphatase"/>
</dbReference>
<dbReference type="PROSITE" id="PS51160">
    <property type="entry name" value="ACYLPHOSPHATASE_3"/>
    <property type="match status" value="1"/>
</dbReference>
<dbReference type="PROSITE" id="PS00151">
    <property type="entry name" value="ACYLPHOSPHATASE_2"/>
    <property type="match status" value="1"/>
</dbReference>
<dbReference type="PANTHER" id="PTHR47268:SF4">
    <property type="entry name" value="ACYLPHOSPHATASE"/>
    <property type="match status" value="1"/>
</dbReference>
<dbReference type="EC" id="3.6.1.7" evidence="1"/>
<dbReference type="Pfam" id="PF00708">
    <property type="entry name" value="Acylphosphatase"/>
    <property type="match status" value="1"/>
</dbReference>
<dbReference type="InterPro" id="IPR036046">
    <property type="entry name" value="Acylphosphatase-like_dom_sf"/>
</dbReference>
<name>A0A9E7R567_9EURY</name>
<dbReference type="Proteomes" id="UP001057580">
    <property type="component" value="Chromosome"/>
</dbReference>
<dbReference type="AlphaFoldDB" id="A0A9E7R567"/>
<evidence type="ECO:0000256" key="3">
    <source>
        <dbReference type="SAM" id="MobiDB-lite"/>
    </source>
</evidence>
<organism evidence="5 6">
    <name type="scientific">Salinirubellus salinus</name>
    <dbReference type="NCBI Taxonomy" id="1364945"/>
    <lineage>
        <taxon>Archaea</taxon>
        <taxon>Methanobacteriati</taxon>
        <taxon>Methanobacteriota</taxon>
        <taxon>Stenosarchaea group</taxon>
        <taxon>Halobacteria</taxon>
        <taxon>Halobacteriales</taxon>
        <taxon>Natronomonadaceae</taxon>
        <taxon>Salinirubellus</taxon>
    </lineage>
</organism>
<dbReference type="GO" id="GO:0003998">
    <property type="term" value="F:acylphosphatase activity"/>
    <property type="evidence" value="ECO:0007669"/>
    <property type="project" value="UniProtKB-EC"/>
</dbReference>
<feature type="domain" description="Acylphosphatase-like" evidence="4">
    <location>
        <begin position="10"/>
        <end position="96"/>
    </location>
</feature>
<protein>
    <recommendedName>
        <fullName evidence="1">acylphosphatase</fullName>
        <ecNumber evidence="1">3.6.1.7</ecNumber>
    </recommendedName>
</protein>
<sequence length="96" mass="10736">MSEDASDRRRVHAFVSGRVQGVTYRASTREAARERGVDGWVRNLEDGRVEAVFEGDPEAVESMVAWCHDGPRRARVADVGTEDEPPEGLTGFEIRY</sequence>
<feature type="active site" evidence="1">
    <location>
        <position position="43"/>
    </location>
</feature>
<comment type="similarity">
    <text evidence="2">Belongs to the acylphosphatase family.</text>
</comment>
<dbReference type="InterPro" id="IPR017968">
    <property type="entry name" value="Acylphosphatase_CS"/>
</dbReference>
<dbReference type="PRINTS" id="PR00112">
    <property type="entry name" value="ACYLPHPHTASE"/>
</dbReference>
<feature type="region of interest" description="Disordered" evidence="3">
    <location>
        <begin position="76"/>
        <end position="96"/>
    </location>
</feature>
<dbReference type="GeneID" id="74942134"/>
<keyword evidence="6" id="KW-1185">Reference proteome</keyword>
<comment type="catalytic activity">
    <reaction evidence="1">
        <text>an acyl phosphate + H2O = a carboxylate + phosphate + H(+)</text>
        <dbReference type="Rhea" id="RHEA:14965"/>
        <dbReference type="ChEBI" id="CHEBI:15377"/>
        <dbReference type="ChEBI" id="CHEBI:15378"/>
        <dbReference type="ChEBI" id="CHEBI:29067"/>
        <dbReference type="ChEBI" id="CHEBI:43474"/>
        <dbReference type="ChEBI" id="CHEBI:59918"/>
        <dbReference type="EC" id="3.6.1.7"/>
    </reaction>
</comment>